<protein>
    <recommendedName>
        <fullName evidence="4">DUF3465 domain-containing protein</fullName>
    </recommendedName>
</protein>
<feature type="signal peptide" evidence="1">
    <location>
        <begin position="1"/>
        <end position="22"/>
    </location>
</feature>
<gene>
    <name evidence="2" type="ORF">H3H39_15670</name>
</gene>
<sequence>MNKTLLAACLLITTTAATSAYADEAGDCSAAAGSYRTGVVVRGPAFAHGQYRKGVELSHTHLTMKADQDGRIYDVAIDNVFVPGFDRNQAGIPAPLNAIRVNDRIGVCGQLYTKGVGIHWVHTNCGKRPTPAHPDGWLKELKPDGTPGPSVTGNPDFCPIFRNR</sequence>
<evidence type="ECO:0000256" key="1">
    <source>
        <dbReference type="SAM" id="SignalP"/>
    </source>
</evidence>
<accession>A0A7W2FB26</accession>
<reference evidence="2 3" key="1">
    <citation type="submission" date="2020-07" db="EMBL/GenBank/DDBJ databases">
        <title>Novel species isolated from subtropical streams in China.</title>
        <authorList>
            <person name="Lu H."/>
        </authorList>
    </citation>
    <scope>NUCLEOTIDE SEQUENCE [LARGE SCALE GENOMIC DNA]</scope>
    <source>
        <strain evidence="2 3">LX47W</strain>
    </source>
</reference>
<evidence type="ECO:0000313" key="2">
    <source>
        <dbReference type="EMBL" id="MBA5688483.1"/>
    </source>
</evidence>
<evidence type="ECO:0000313" key="3">
    <source>
        <dbReference type="Proteomes" id="UP000573499"/>
    </source>
</evidence>
<keyword evidence="1" id="KW-0732">Signal</keyword>
<keyword evidence="3" id="KW-1185">Reference proteome</keyword>
<proteinExistence type="predicted"/>
<comment type="caution">
    <text evidence="2">The sequence shown here is derived from an EMBL/GenBank/DDBJ whole genome shotgun (WGS) entry which is preliminary data.</text>
</comment>
<dbReference type="Proteomes" id="UP000573499">
    <property type="component" value="Unassembled WGS sequence"/>
</dbReference>
<feature type="chain" id="PRO_5031060717" description="DUF3465 domain-containing protein" evidence="1">
    <location>
        <begin position="23"/>
        <end position="164"/>
    </location>
</feature>
<organism evidence="2 3">
    <name type="scientific">Rugamonas apoptosis</name>
    <dbReference type="NCBI Taxonomy" id="2758570"/>
    <lineage>
        <taxon>Bacteria</taxon>
        <taxon>Pseudomonadati</taxon>
        <taxon>Pseudomonadota</taxon>
        <taxon>Betaproteobacteria</taxon>
        <taxon>Burkholderiales</taxon>
        <taxon>Oxalobacteraceae</taxon>
        <taxon>Telluria group</taxon>
        <taxon>Rugamonas</taxon>
    </lineage>
</organism>
<dbReference type="AlphaFoldDB" id="A0A7W2FB26"/>
<name>A0A7W2FB26_9BURK</name>
<evidence type="ECO:0008006" key="4">
    <source>
        <dbReference type="Google" id="ProtNLM"/>
    </source>
</evidence>
<dbReference type="RefSeq" id="WP_182154321.1">
    <property type="nucleotide sequence ID" value="NZ_JACEZU010000007.1"/>
</dbReference>
<dbReference type="EMBL" id="JACEZU010000007">
    <property type="protein sequence ID" value="MBA5688483.1"/>
    <property type="molecule type" value="Genomic_DNA"/>
</dbReference>